<evidence type="ECO:0000313" key="3">
    <source>
        <dbReference type="EMBL" id="CAG7615758.1"/>
    </source>
</evidence>
<dbReference type="SMART" id="SM00342">
    <property type="entry name" value="HTH_ARAC"/>
    <property type="match status" value="1"/>
</dbReference>
<dbReference type="EMBL" id="CAJVCE010000001">
    <property type="protein sequence ID" value="CAG7615758.1"/>
    <property type="molecule type" value="Genomic_DNA"/>
</dbReference>
<proteinExistence type="predicted"/>
<reference evidence="3 4" key="1">
    <citation type="submission" date="2021-06" db="EMBL/GenBank/DDBJ databases">
        <authorList>
            <person name="Criscuolo A."/>
        </authorList>
    </citation>
    <scope>NUCLEOTIDE SEQUENCE [LARGE SCALE GENOMIC DNA]</scope>
    <source>
        <strain evidence="4">CIP 111802</strain>
    </source>
</reference>
<dbReference type="InterPro" id="IPR003313">
    <property type="entry name" value="AraC-bd"/>
</dbReference>
<evidence type="ECO:0000313" key="4">
    <source>
        <dbReference type="Proteomes" id="UP000730618"/>
    </source>
</evidence>
<feature type="domain" description="HTH araC/xylS-type" evidence="2">
    <location>
        <begin position="180"/>
        <end position="278"/>
    </location>
</feature>
<sequence length="291" mass="33542">MHHSYGFRYSEGARRYLHLIETIGRESTQNAGYSFDGLDRDGHGLLFQYTLSGEGRLELGNTTYKVPRYHGFFVTIPSAHRYYYDPSVNAPWEFIWIKLNIQGSSHYWQHFVQTFGPVAAIKPDSDSILLLQKLLNDVAAKKFADSKYDMSIRVHEWLLTLLRLSEGEKHQSSDLPEPVRLAKKFIEGHYGEPMSLDQIANAAKLSKHYLCKTFRKFTGTTPIDYLRKLRVEEAVRLLQHTDIPISQIAMKTGFDNASYFGKVFHQLVGITPTEFRERKSDLSADYLHIMS</sequence>
<protein>
    <submittedName>
        <fullName evidence="3">HTH-type transcriptional activator RhaR</fullName>
    </submittedName>
</protein>
<keyword evidence="4" id="KW-1185">Reference proteome</keyword>
<dbReference type="Proteomes" id="UP000730618">
    <property type="component" value="Unassembled WGS sequence"/>
</dbReference>
<dbReference type="PANTHER" id="PTHR43280">
    <property type="entry name" value="ARAC-FAMILY TRANSCRIPTIONAL REGULATOR"/>
    <property type="match status" value="1"/>
</dbReference>
<dbReference type="InterPro" id="IPR018060">
    <property type="entry name" value="HTH_AraC"/>
</dbReference>
<name>A0ABN7TFL5_9BACL</name>
<dbReference type="RefSeq" id="WP_218096590.1">
    <property type="nucleotide sequence ID" value="NZ_CAJVCE010000001.1"/>
</dbReference>
<evidence type="ECO:0000256" key="1">
    <source>
        <dbReference type="ARBA" id="ARBA00023125"/>
    </source>
</evidence>
<dbReference type="PROSITE" id="PS01124">
    <property type="entry name" value="HTH_ARAC_FAMILY_2"/>
    <property type="match status" value="1"/>
</dbReference>
<dbReference type="PANTHER" id="PTHR43280:SF28">
    <property type="entry name" value="HTH-TYPE TRANSCRIPTIONAL ACTIVATOR RHAS"/>
    <property type="match status" value="1"/>
</dbReference>
<organism evidence="3 4">
    <name type="scientific">Paenibacillus allorhizosphaerae</name>
    <dbReference type="NCBI Taxonomy" id="2849866"/>
    <lineage>
        <taxon>Bacteria</taxon>
        <taxon>Bacillati</taxon>
        <taxon>Bacillota</taxon>
        <taxon>Bacilli</taxon>
        <taxon>Bacillales</taxon>
        <taxon>Paenibacillaceae</taxon>
        <taxon>Paenibacillus</taxon>
    </lineage>
</organism>
<accession>A0ABN7TFL5</accession>
<evidence type="ECO:0000259" key="2">
    <source>
        <dbReference type="PROSITE" id="PS01124"/>
    </source>
</evidence>
<gene>
    <name evidence="3" type="primary">rhaR_6</name>
    <name evidence="3" type="ORF">PAECIP111802_00208</name>
</gene>
<keyword evidence="1" id="KW-0238">DNA-binding</keyword>
<comment type="caution">
    <text evidence="3">The sequence shown here is derived from an EMBL/GenBank/DDBJ whole genome shotgun (WGS) entry which is preliminary data.</text>
</comment>
<dbReference type="Pfam" id="PF12833">
    <property type="entry name" value="HTH_18"/>
    <property type="match status" value="1"/>
</dbReference>
<dbReference type="Pfam" id="PF02311">
    <property type="entry name" value="AraC_binding"/>
    <property type="match status" value="1"/>
</dbReference>